<dbReference type="HOGENOM" id="CLU_274224_0_0_1"/>
<sequence length="1170" mass="129299">MSTGLKCSSCGASNSSTSKFCTSCGNKMAVTTTAASSPTAPSKSFLAPTISKVTVTTTTTTSSRPASTIVKPSHSTTTTTTTSRPASTIVKPTTTTTASTASTTPTKSILKPTTHVTSPSTTTTTTTNNNTIPSKSILKPVSTTVSTPKTTEPLTRPKSHTISVGTGSKPTTTTTTSSPSSTSFVKMAAKSRESLDNQAQRDTMVLQGSTSTPLPSSKSTLQIKKPTTTTTTTTPPTSRPASMSVSVSTPKPIPSTTTTINKTTATTTTTPNKTSSSPSSPSLIDKQKEAERLEKQIQIEKEKFHQKEREIEQNRQQQYEKEKQVEREKLEREKEKLIQIEREKFEREKQQQQDKDEREKHKQHEKEEREKHKQHEREEREQEKLHQKQLEKEREQEKLHQKQLEKEEKEKQHQEREKLKQFEKDEKERIRKLEREKYFSTPQPQTTSNSINPTPSSPSISSPSLIASGGSINNGNNNNSHNDSGDEDSTTTIATTTTTTTTTTNKKKRDKEKQKSRIFSLFSRIKDDEENDEDELVISSPSSPPPPSSPTVSPTPDNPNQSSFNIYEKDSGDIRDSGDFSNNGGTIGEGQLRKWAIKRNELQKSEGNLFAPSSPSQTSLSGAGFPIGSHSPNSSSGSLNLALNGNGNGCSNNNLGATTSPLPISSFIPSSSPMVGNNNNSPSGFQMGTSRISSPNPPPDLPNNLPQAIEQRDRVIEEIIVTEADYIRDLEIMVWLKKEMTIHDNDTTKGSTLEEINSLFSNVEQLLLVNKELYKKFCNFDNSFNTKVEDGGDGSEKPLSFIDHIASGFVSMADFLKSYFVYCSNQQKALSTFSALKGKNCTYLAYLLTRRECRSLPFDSFLIKPVQRVCKYPLLIRELIKTTPQDSKSYENLINAQSKIESIVFAVNEKKREFDSQMKMLDIQNGIIESGDTTTKILSPSRKLIKEGSIQSWGSTIPTGTRDFIFKKKNKEGYYYLFNDLFLYAEIKNDNSIKVKSEIPFEHSVICDTLLDNCAFDIKNKNLWCMFSLETLEEKQLIFKEIESQMLSYQGLLQEYQKYVDDRNCTSGSSSSSSNNRNSTISNNGSTALTNGTSSSNLSLSSNSITLNGASSSSSSSELLSIEEWKLLVKNKPLPALPTTSNNNNSNNNSPSISRINKALPTPPPPPSKN</sequence>
<reference evidence="3 4" key="1">
    <citation type="journal article" date="2005" name="Nature">
        <title>The genome of the social amoeba Dictyostelium discoideum.</title>
        <authorList>
            <consortium name="The Dictyostelium discoideum Sequencing Consortium"/>
            <person name="Eichinger L."/>
            <person name="Pachebat J.A."/>
            <person name="Glockner G."/>
            <person name="Rajandream M.A."/>
            <person name="Sucgang R."/>
            <person name="Berriman M."/>
            <person name="Song J."/>
            <person name="Olsen R."/>
            <person name="Szafranski K."/>
            <person name="Xu Q."/>
            <person name="Tunggal B."/>
            <person name="Kummerfeld S."/>
            <person name="Madera M."/>
            <person name="Konfortov B.A."/>
            <person name="Rivero F."/>
            <person name="Bankier A.T."/>
            <person name="Lehmann R."/>
            <person name="Hamlin N."/>
            <person name="Davies R."/>
            <person name="Gaudet P."/>
            <person name="Fey P."/>
            <person name="Pilcher K."/>
            <person name="Chen G."/>
            <person name="Saunders D."/>
            <person name="Sodergren E."/>
            <person name="Davis P."/>
            <person name="Kerhornou A."/>
            <person name="Nie X."/>
            <person name="Hall N."/>
            <person name="Anjard C."/>
            <person name="Hemphill L."/>
            <person name="Bason N."/>
            <person name="Farbrother P."/>
            <person name="Desany B."/>
            <person name="Just E."/>
            <person name="Morio T."/>
            <person name="Rost R."/>
            <person name="Churcher C."/>
            <person name="Cooper J."/>
            <person name="Haydock S."/>
            <person name="van Driessche N."/>
            <person name="Cronin A."/>
            <person name="Goodhead I."/>
            <person name="Muzny D."/>
            <person name="Mourier T."/>
            <person name="Pain A."/>
            <person name="Lu M."/>
            <person name="Harper D."/>
            <person name="Lindsay R."/>
            <person name="Hauser H."/>
            <person name="James K."/>
            <person name="Quiles M."/>
            <person name="Madan Babu M."/>
            <person name="Saito T."/>
            <person name="Buchrieser C."/>
            <person name="Wardroper A."/>
            <person name="Felder M."/>
            <person name="Thangavelu M."/>
            <person name="Johnson D."/>
            <person name="Knights A."/>
            <person name="Loulseged H."/>
            <person name="Mungall K."/>
            <person name="Oliver K."/>
            <person name="Price C."/>
            <person name="Quail M.A."/>
            <person name="Urushihara H."/>
            <person name="Hernandez J."/>
            <person name="Rabbinowitsch E."/>
            <person name="Steffen D."/>
            <person name="Sanders M."/>
            <person name="Ma J."/>
            <person name="Kohara Y."/>
            <person name="Sharp S."/>
            <person name="Simmonds M."/>
            <person name="Spiegler S."/>
            <person name="Tivey A."/>
            <person name="Sugano S."/>
            <person name="White B."/>
            <person name="Walker D."/>
            <person name="Woodward J."/>
            <person name="Winckler T."/>
            <person name="Tanaka Y."/>
            <person name="Shaulsky G."/>
            <person name="Schleicher M."/>
            <person name="Weinstock G."/>
            <person name="Rosenthal A."/>
            <person name="Cox E.C."/>
            <person name="Chisholm R.L."/>
            <person name="Gibbs R."/>
            <person name="Loomis W.F."/>
            <person name="Platzer M."/>
            <person name="Kay R.R."/>
            <person name="Williams J."/>
            <person name="Dear P.H."/>
            <person name="Noegel A.A."/>
            <person name="Barrell B."/>
            <person name="Kuspa A."/>
        </authorList>
    </citation>
    <scope>NUCLEOTIDE SEQUENCE [LARGE SCALE GENOMIC DNA]</scope>
    <source>
        <strain evidence="3 4">AX4</strain>
    </source>
</reference>
<dbReference type="PRO" id="PR:Q54PK2"/>
<feature type="compositionally biased region" description="Basic and acidic residues" evidence="1">
    <location>
        <begin position="285"/>
        <end position="438"/>
    </location>
</feature>
<feature type="compositionally biased region" description="Low complexity" evidence="1">
    <location>
        <begin position="1141"/>
        <end position="1157"/>
    </location>
</feature>
<evidence type="ECO:0000313" key="4">
    <source>
        <dbReference type="Proteomes" id="UP000002195"/>
    </source>
</evidence>
<dbReference type="InterPro" id="IPR000219">
    <property type="entry name" value="DH_dom"/>
</dbReference>
<dbReference type="EMBL" id="AAFI02000066">
    <property type="protein sequence ID" value="EAL65177.1"/>
    <property type="molecule type" value="Genomic_DNA"/>
</dbReference>
<feature type="compositionally biased region" description="Pro residues" evidence="1">
    <location>
        <begin position="1161"/>
        <end position="1170"/>
    </location>
</feature>
<dbReference type="Gene3D" id="2.30.29.30">
    <property type="entry name" value="Pleckstrin-homology domain (PH domain)/Phosphotyrosine-binding domain (PTB)"/>
    <property type="match status" value="1"/>
</dbReference>
<dbReference type="RefSeq" id="XP_638530.1">
    <property type="nucleotide sequence ID" value="XM_633438.1"/>
</dbReference>
<feature type="compositionally biased region" description="Basic residues" evidence="1">
    <location>
        <begin position="505"/>
        <end position="516"/>
    </location>
</feature>
<feature type="compositionally biased region" description="Basic and acidic residues" evidence="1">
    <location>
        <begin position="567"/>
        <end position="578"/>
    </location>
</feature>
<dbReference type="PaxDb" id="44689-DDB0233494"/>
<dbReference type="AlphaFoldDB" id="Q54PK2"/>
<dbReference type="Reactome" id="R-DDI-9013148">
    <property type="pathway name" value="CDC42 GTPase cycle"/>
</dbReference>
<dbReference type="CDD" id="cd00160">
    <property type="entry name" value="RhoGEF"/>
    <property type="match status" value="1"/>
</dbReference>
<dbReference type="Proteomes" id="UP000002195">
    <property type="component" value="Unassembled WGS sequence"/>
</dbReference>
<dbReference type="InterPro" id="IPR011993">
    <property type="entry name" value="PH-like_dom_sf"/>
</dbReference>
<feature type="compositionally biased region" description="Low complexity" evidence="1">
    <location>
        <begin position="163"/>
        <end position="186"/>
    </location>
</feature>
<feature type="compositionally biased region" description="Low complexity" evidence="1">
    <location>
        <begin position="209"/>
        <end position="236"/>
    </location>
</feature>
<dbReference type="GO" id="GO:0005085">
    <property type="term" value="F:guanyl-nucleotide exchange factor activity"/>
    <property type="evidence" value="ECO:0000318"/>
    <property type="project" value="GO_Central"/>
</dbReference>
<dbReference type="Reactome" id="R-DDI-9013149">
    <property type="pathway name" value="RAC1 GTPase cycle"/>
</dbReference>
<dbReference type="PROSITE" id="PS50010">
    <property type="entry name" value="DH_2"/>
    <property type="match status" value="1"/>
</dbReference>
<dbReference type="SUPFAM" id="SSF48065">
    <property type="entry name" value="DBL homology domain (DH-domain)"/>
    <property type="match status" value="1"/>
</dbReference>
<accession>Q54PK2</accession>
<dbReference type="GO" id="GO:0005829">
    <property type="term" value="C:cytosol"/>
    <property type="evidence" value="ECO:0000318"/>
    <property type="project" value="GO_Central"/>
</dbReference>
<protein>
    <recommendedName>
        <fullName evidence="2">DH domain-containing protein</fullName>
    </recommendedName>
</protein>
<feature type="compositionally biased region" description="Polar residues" evidence="1">
    <location>
        <begin position="611"/>
        <end position="621"/>
    </location>
</feature>
<feature type="compositionally biased region" description="Low complexity" evidence="1">
    <location>
        <begin position="1065"/>
        <end position="1094"/>
    </location>
</feature>
<dbReference type="GlyGen" id="Q54PK2">
    <property type="glycosylation" value="3 sites"/>
</dbReference>
<dbReference type="InterPro" id="IPR053086">
    <property type="entry name" value="RhoGEF_domain"/>
</dbReference>
<feature type="compositionally biased region" description="Low complexity" evidence="1">
    <location>
        <begin position="628"/>
        <end position="640"/>
    </location>
</feature>
<dbReference type="Reactome" id="R-DDI-9013406">
    <property type="pathway name" value="RHOQ GTPase cycle"/>
</dbReference>
<dbReference type="eggNOG" id="KOG3523">
    <property type="taxonomic scope" value="Eukaryota"/>
</dbReference>
<dbReference type="InParanoid" id="Q54PK2"/>
<dbReference type="FunCoup" id="Q54PK2">
    <property type="interactions" value="402"/>
</dbReference>
<feature type="compositionally biased region" description="Low complexity" evidence="1">
    <location>
        <begin position="57"/>
        <end position="69"/>
    </location>
</feature>
<dbReference type="OMA" id="FVYCSNQ"/>
<dbReference type="PANTHER" id="PTHR45834:SF7">
    <property type="entry name" value="DH DOMAIN-CONTAINING PROTEIN"/>
    <property type="match status" value="1"/>
</dbReference>
<dbReference type="SUPFAM" id="SSF50729">
    <property type="entry name" value="PH domain-like"/>
    <property type="match status" value="1"/>
</dbReference>
<feature type="region of interest" description="Disordered" evidence="1">
    <location>
        <begin position="1064"/>
        <end position="1094"/>
    </location>
</feature>
<dbReference type="GeneID" id="8624623"/>
<dbReference type="InterPro" id="IPR035899">
    <property type="entry name" value="DBL_dom_sf"/>
</dbReference>
<keyword evidence="4" id="KW-1185">Reference proteome</keyword>
<feature type="domain" description="DH" evidence="2">
    <location>
        <begin position="711"/>
        <end position="910"/>
    </location>
</feature>
<feature type="region of interest" description="Disordered" evidence="1">
    <location>
        <begin position="57"/>
        <end position="588"/>
    </location>
</feature>
<dbReference type="PANTHER" id="PTHR45834">
    <property type="entry name" value="RHO GUANINE NUCLEOTIDE EXCHANGE FACTOR 9-RELATED"/>
    <property type="match status" value="1"/>
</dbReference>
<dbReference type="dictyBase" id="DDB_G0284501">
    <property type="gene designation" value="gxcQ"/>
</dbReference>
<dbReference type="VEuPathDB" id="AmoebaDB:DDB_G0284501"/>
<feature type="region of interest" description="Disordered" evidence="1">
    <location>
        <begin position="1134"/>
        <end position="1170"/>
    </location>
</feature>
<feature type="compositionally biased region" description="Low complexity" evidence="1">
    <location>
        <begin position="92"/>
        <end position="151"/>
    </location>
</feature>
<evidence type="ECO:0000259" key="2">
    <source>
        <dbReference type="PROSITE" id="PS50010"/>
    </source>
</evidence>
<feature type="compositionally biased region" description="Polar residues" evidence="1">
    <location>
        <begin position="678"/>
        <end position="694"/>
    </location>
</feature>
<feature type="compositionally biased region" description="Low complexity" evidence="1">
    <location>
        <begin position="490"/>
        <end position="504"/>
    </location>
</feature>
<dbReference type="Pfam" id="PF00621">
    <property type="entry name" value="RhoGEF"/>
    <property type="match status" value="1"/>
</dbReference>
<dbReference type="Reactome" id="R-DDI-193648">
    <property type="pathway name" value="NRAGE signals death through JNK"/>
</dbReference>
<dbReference type="SMR" id="Q54PK2"/>
<feature type="compositionally biased region" description="Low complexity" evidence="1">
    <location>
        <begin position="447"/>
        <end position="482"/>
    </location>
</feature>
<proteinExistence type="predicted"/>
<gene>
    <name evidence="3" type="primary">gxcQ</name>
    <name evidence="3" type="ORF">DDB_G0284501</name>
</gene>
<dbReference type="KEGG" id="ddi:DDB_G0284501"/>
<name>Q54PK2_DICDI</name>
<comment type="caution">
    <text evidence="3">The sequence shown here is derived from an EMBL/GenBank/DDBJ whole genome shotgun (WGS) entry which is preliminary data.</text>
</comment>
<dbReference type="STRING" id="44689.Q54PK2"/>
<evidence type="ECO:0000256" key="1">
    <source>
        <dbReference type="SAM" id="MobiDB-lite"/>
    </source>
</evidence>
<dbReference type="SMART" id="SM00325">
    <property type="entry name" value="RhoGEF"/>
    <property type="match status" value="1"/>
</dbReference>
<feature type="region of interest" description="Disordered" evidence="1">
    <location>
        <begin position="607"/>
        <end position="640"/>
    </location>
</feature>
<organism evidence="3 4">
    <name type="scientific">Dictyostelium discoideum</name>
    <name type="common">Social amoeba</name>
    <dbReference type="NCBI Taxonomy" id="44689"/>
    <lineage>
        <taxon>Eukaryota</taxon>
        <taxon>Amoebozoa</taxon>
        <taxon>Evosea</taxon>
        <taxon>Eumycetozoa</taxon>
        <taxon>Dictyostelia</taxon>
        <taxon>Dictyosteliales</taxon>
        <taxon>Dictyosteliaceae</taxon>
        <taxon>Dictyostelium</taxon>
    </lineage>
</organism>
<feature type="region of interest" description="Disordered" evidence="1">
    <location>
        <begin position="678"/>
        <end position="699"/>
    </location>
</feature>
<feature type="compositionally biased region" description="Low complexity" evidence="1">
    <location>
        <begin position="244"/>
        <end position="282"/>
    </location>
</feature>
<dbReference type="Gene3D" id="1.20.900.10">
    <property type="entry name" value="Dbl homology (DH) domain"/>
    <property type="match status" value="1"/>
</dbReference>
<evidence type="ECO:0000313" key="3">
    <source>
        <dbReference type="EMBL" id="EAL65177.1"/>
    </source>
</evidence>